<name>A0A2H3NQE2_9BACT</name>
<evidence type="ECO:0000313" key="2">
    <source>
        <dbReference type="Proteomes" id="UP000221024"/>
    </source>
</evidence>
<dbReference type="Proteomes" id="UP000221024">
    <property type="component" value="Unassembled WGS sequence"/>
</dbReference>
<dbReference type="RefSeq" id="WP_098060701.1">
    <property type="nucleotide sequence ID" value="NZ_PDEP01000001.1"/>
</dbReference>
<dbReference type="EMBL" id="PDEP01000001">
    <property type="protein sequence ID" value="PEN09302.1"/>
    <property type="molecule type" value="Genomic_DNA"/>
</dbReference>
<comment type="caution">
    <text evidence="1">The sequence shown here is derived from an EMBL/GenBank/DDBJ whole genome shotgun (WGS) entry which is preliminary data.</text>
</comment>
<protein>
    <recommendedName>
        <fullName evidence="3">DUF5723 domain-containing protein</fullName>
    </recommendedName>
</protein>
<dbReference type="AlphaFoldDB" id="A0A2H3NQE2"/>
<sequence length="422" mass="45681">MPLAAQHTGQTQRAVAPSVEALGRGDVGAALPGRAHPFAYNPAHPAALPTQITAFRIQGAGSGHVSDHLRHMSRGAPGNLLNGEPSEFDDDFQTFADSTRRVGARPSLLEATIALPSFVYRRGPYAVSGGATVHSLLNQRFRSDGPDSVPIADHRARTDVTLSGTVGYDASVHVPGLRLGLTLNAVQRYVSILERRIDQVRPTDKMPVVESTPLLDQLTFFDSRAAQNPVWVGRSVSLDMGAMYTVSAFDLPGTLRVGAAGFDLWASDFTFALQDTAPRIPLLGPLLPDQSAPVTNGRVSPSDPLSNAQAERFQIDPSVRVGAAYTQEAWGPFRNLAIAVDYQDYRRPSVEQSALAHLHIGAEAQYDILIARLGINQGYPTAGVGLRMGHIHVDYAFYGREEGTSFRETYNYVNTLQVALRF</sequence>
<evidence type="ECO:0000313" key="1">
    <source>
        <dbReference type="EMBL" id="PEN09302.1"/>
    </source>
</evidence>
<accession>A0A2H3NQE2</accession>
<organism evidence="1 2">
    <name type="scientific">Longimonas halophila</name>
    <dbReference type="NCBI Taxonomy" id="1469170"/>
    <lineage>
        <taxon>Bacteria</taxon>
        <taxon>Pseudomonadati</taxon>
        <taxon>Rhodothermota</taxon>
        <taxon>Rhodothermia</taxon>
        <taxon>Rhodothermales</taxon>
        <taxon>Salisaetaceae</taxon>
        <taxon>Longimonas</taxon>
    </lineage>
</organism>
<dbReference type="OrthoDB" id="1490151at2"/>
<reference evidence="1 2" key="1">
    <citation type="submission" date="2017-10" db="EMBL/GenBank/DDBJ databases">
        <title>Draft genome of Longimonas halophila.</title>
        <authorList>
            <person name="Goh K.M."/>
            <person name="Shamsir M.S."/>
            <person name="Lim S.W."/>
        </authorList>
    </citation>
    <scope>NUCLEOTIDE SEQUENCE [LARGE SCALE GENOMIC DNA]</scope>
    <source>
        <strain evidence="1 2">KCTC 42399</strain>
    </source>
</reference>
<gene>
    <name evidence="1" type="ORF">CRI93_00805</name>
</gene>
<proteinExistence type="predicted"/>
<keyword evidence="2" id="KW-1185">Reference proteome</keyword>
<evidence type="ECO:0008006" key="3">
    <source>
        <dbReference type="Google" id="ProtNLM"/>
    </source>
</evidence>